<feature type="compositionally biased region" description="Basic residues" evidence="1">
    <location>
        <begin position="46"/>
        <end position="56"/>
    </location>
</feature>
<name>A0AAN9XYT9_9HEMI</name>
<comment type="caution">
    <text evidence="2">The sequence shown here is derived from an EMBL/GenBank/DDBJ whole genome shotgun (WGS) entry which is preliminary data.</text>
</comment>
<feature type="compositionally biased region" description="Basic and acidic residues" evidence="1">
    <location>
        <begin position="73"/>
        <end position="83"/>
    </location>
</feature>
<sequence>MSLTGVYCIEEKLQFESHRKDEQDDLKNFRVVDHYSPHSPHEWPRLRQRSPSVHRKVSPENKRRDPQTTAEPVNKRRDSDFKRTSSKRAPASNGEAGDDKPPFRFKLNDNIRKKLQQRTPIISGYTLEHYYRYGKPPFLNFGYQRNVRLTRY</sequence>
<evidence type="ECO:0000256" key="1">
    <source>
        <dbReference type="SAM" id="MobiDB-lite"/>
    </source>
</evidence>
<feature type="compositionally biased region" description="Basic and acidic residues" evidence="1">
    <location>
        <begin position="31"/>
        <end position="45"/>
    </location>
</feature>
<dbReference type="Proteomes" id="UP001367676">
    <property type="component" value="Unassembled WGS sequence"/>
</dbReference>
<accession>A0AAN9XYT9</accession>
<feature type="region of interest" description="Disordered" evidence="1">
    <location>
        <begin position="31"/>
        <end position="104"/>
    </location>
</feature>
<evidence type="ECO:0000313" key="2">
    <source>
        <dbReference type="EMBL" id="KAK7573568.1"/>
    </source>
</evidence>
<feature type="compositionally biased region" description="Basic and acidic residues" evidence="1">
    <location>
        <begin position="57"/>
        <end position="66"/>
    </location>
</feature>
<protein>
    <submittedName>
        <fullName evidence="2">Uncharacterized protein</fullName>
    </submittedName>
</protein>
<organism evidence="2 3">
    <name type="scientific">Parthenolecanium corni</name>
    <dbReference type="NCBI Taxonomy" id="536013"/>
    <lineage>
        <taxon>Eukaryota</taxon>
        <taxon>Metazoa</taxon>
        <taxon>Ecdysozoa</taxon>
        <taxon>Arthropoda</taxon>
        <taxon>Hexapoda</taxon>
        <taxon>Insecta</taxon>
        <taxon>Pterygota</taxon>
        <taxon>Neoptera</taxon>
        <taxon>Paraneoptera</taxon>
        <taxon>Hemiptera</taxon>
        <taxon>Sternorrhyncha</taxon>
        <taxon>Coccoidea</taxon>
        <taxon>Coccidae</taxon>
        <taxon>Parthenolecanium</taxon>
    </lineage>
</organism>
<evidence type="ECO:0000313" key="3">
    <source>
        <dbReference type="Proteomes" id="UP001367676"/>
    </source>
</evidence>
<gene>
    <name evidence="2" type="ORF">V9T40_010759</name>
</gene>
<dbReference type="EMBL" id="JBBCAQ010000037">
    <property type="protein sequence ID" value="KAK7573568.1"/>
    <property type="molecule type" value="Genomic_DNA"/>
</dbReference>
<proteinExistence type="predicted"/>
<keyword evidence="3" id="KW-1185">Reference proteome</keyword>
<reference evidence="2 3" key="1">
    <citation type="submission" date="2024-03" db="EMBL/GenBank/DDBJ databases">
        <title>Adaptation during the transition from Ophiocordyceps entomopathogen to insect associate is accompanied by gene loss and intensified selection.</title>
        <authorList>
            <person name="Ward C.M."/>
            <person name="Onetto C.A."/>
            <person name="Borneman A.R."/>
        </authorList>
    </citation>
    <scope>NUCLEOTIDE SEQUENCE [LARGE SCALE GENOMIC DNA]</scope>
    <source>
        <strain evidence="2">AWRI1</strain>
        <tissue evidence="2">Single Adult Female</tissue>
    </source>
</reference>
<dbReference type="AlphaFoldDB" id="A0AAN9XYT9"/>